<dbReference type="Pfam" id="PF12833">
    <property type="entry name" value="HTH_18"/>
    <property type="match status" value="1"/>
</dbReference>
<dbReference type="Gene3D" id="2.60.120.10">
    <property type="entry name" value="Jelly Rolls"/>
    <property type="match status" value="1"/>
</dbReference>
<evidence type="ECO:0000313" key="6">
    <source>
        <dbReference type="Proteomes" id="UP000823910"/>
    </source>
</evidence>
<accession>A0A9D2MWW5</accession>
<evidence type="ECO:0000313" key="5">
    <source>
        <dbReference type="EMBL" id="HJC04874.1"/>
    </source>
</evidence>
<gene>
    <name evidence="5" type="ORF">H9704_01755</name>
</gene>
<evidence type="ECO:0000256" key="3">
    <source>
        <dbReference type="ARBA" id="ARBA00023163"/>
    </source>
</evidence>
<dbReference type="SMART" id="SM00342">
    <property type="entry name" value="HTH_ARAC"/>
    <property type="match status" value="1"/>
</dbReference>
<proteinExistence type="predicted"/>
<organism evidence="5 6">
    <name type="scientific">Candidatus Enterocloster excrementipullorum</name>
    <dbReference type="NCBI Taxonomy" id="2838559"/>
    <lineage>
        <taxon>Bacteria</taxon>
        <taxon>Bacillati</taxon>
        <taxon>Bacillota</taxon>
        <taxon>Clostridia</taxon>
        <taxon>Lachnospirales</taxon>
        <taxon>Lachnospiraceae</taxon>
        <taxon>Enterocloster</taxon>
    </lineage>
</organism>
<dbReference type="SUPFAM" id="SSF51215">
    <property type="entry name" value="Regulatory protein AraC"/>
    <property type="match status" value="1"/>
</dbReference>
<dbReference type="AlphaFoldDB" id="A0A9D2MWW5"/>
<dbReference type="InterPro" id="IPR037923">
    <property type="entry name" value="HTH-like"/>
</dbReference>
<dbReference type="GO" id="GO:0043565">
    <property type="term" value="F:sequence-specific DNA binding"/>
    <property type="evidence" value="ECO:0007669"/>
    <property type="project" value="InterPro"/>
</dbReference>
<comment type="caution">
    <text evidence="5">The sequence shown here is derived from an EMBL/GenBank/DDBJ whole genome shotgun (WGS) entry which is preliminary data.</text>
</comment>
<dbReference type="PANTHER" id="PTHR46796">
    <property type="entry name" value="HTH-TYPE TRANSCRIPTIONAL ACTIVATOR RHAS-RELATED"/>
    <property type="match status" value="1"/>
</dbReference>
<dbReference type="InterPro" id="IPR014710">
    <property type="entry name" value="RmlC-like_jellyroll"/>
</dbReference>
<reference evidence="5" key="1">
    <citation type="journal article" date="2021" name="PeerJ">
        <title>Extensive microbial diversity within the chicken gut microbiome revealed by metagenomics and culture.</title>
        <authorList>
            <person name="Gilroy R."/>
            <person name="Ravi A."/>
            <person name="Getino M."/>
            <person name="Pursley I."/>
            <person name="Horton D.L."/>
            <person name="Alikhan N.F."/>
            <person name="Baker D."/>
            <person name="Gharbi K."/>
            <person name="Hall N."/>
            <person name="Watson M."/>
            <person name="Adriaenssens E.M."/>
            <person name="Foster-Nyarko E."/>
            <person name="Jarju S."/>
            <person name="Secka A."/>
            <person name="Antonio M."/>
            <person name="Oren A."/>
            <person name="Chaudhuri R.R."/>
            <person name="La Ragione R."/>
            <person name="Hildebrand F."/>
            <person name="Pallen M.J."/>
        </authorList>
    </citation>
    <scope>NUCLEOTIDE SEQUENCE</scope>
    <source>
        <strain evidence="5">CHK180-15479</strain>
    </source>
</reference>
<dbReference type="Pfam" id="PF02311">
    <property type="entry name" value="AraC_binding"/>
    <property type="match status" value="1"/>
</dbReference>
<dbReference type="InterPro" id="IPR018060">
    <property type="entry name" value="HTH_AraC"/>
</dbReference>
<dbReference type="InterPro" id="IPR009057">
    <property type="entry name" value="Homeodomain-like_sf"/>
</dbReference>
<dbReference type="Proteomes" id="UP000823910">
    <property type="component" value="Unassembled WGS sequence"/>
</dbReference>
<reference evidence="5" key="2">
    <citation type="submission" date="2021-04" db="EMBL/GenBank/DDBJ databases">
        <authorList>
            <person name="Gilroy R."/>
        </authorList>
    </citation>
    <scope>NUCLEOTIDE SEQUENCE</scope>
    <source>
        <strain evidence="5">CHK180-15479</strain>
    </source>
</reference>
<dbReference type="InterPro" id="IPR003313">
    <property type="entry name" value="AraC-bd"/>
</dbReference>
<keyword evidence="2" id="KW-0238">DNA-binding</keyword>
<evidence type="ECO:0000259" key="4">
    <source>
        <dbReference type="PROSITE" id="PS01124"/>
    </source>
</evidence>
<dbReference type="EMBL" id="DWWT01000005">
    <property type="protein sequence ID" value="HJC04874.1"/>
    <property type="molecule type" value="Genomic_DNA"/>
</dbReference>
<keyword evidence="1" id="KW-0805">Transcription regulation</keyword>
<dbReference type="GO" id="GO:0003700">
    <property type="term" value="F:DNA-binding transcription factor activity"/>
    <property type="evidence" value="ECO:0007669"/>
    <property type="project" value="InterPro"/>
</dbReference>
<dbReference type="InterPro" id="IPR050204">
    <property type="entry name" value="AraC_XylS_family_regulators"/>
</dbReference>
<dbReference type="SUPFAM" id="SSF46689">
    <property type="entry name" value="Homeodomain-like"/>
    <property type="match status" value="2"/>
</dbReference>
<dbReference type="Gene3D" id="1.10.10.60">
    <property type="entry name" value="Homeodomain-like"/>
    <property type="match status" value="2"/>
</dbReference>
<keyword evidence="3" id="KW-0804">Transcription</keyword>
<dbReference type="PROSITE" id="PS01124">
    <property type="entry name" value="HTH_ARAC_FAMILY_2"/>
    <property type="match status" value="1"/>
</dbReference>
<sequence length="275" mass="31277">MYQEESFKTELAMYTRTRSDAADIEYKMHCHNSYEIYYMIAGNVTYFLEGTSYRPRPGSLIVIPPNCFHGLQVMDDSEYYRIRIHFVPELLSLQERDLILGPLASDWNCFEEQFAMEWYFHALEECGSYKKEVQDIAIRTQVLAVLIKIFAICSAQGPRKGKEGQIQDIIGYINENLALPLTLEGLAEQFFMSKNHLTAIFKRATGTTVAKYILYKRMALVRGELLRGVPAAEAAARAGFGDYSSFFRAYKKIFGAAPSDRKAAALPDMDRSGAF</sequence>
<protein>
    <submittedName>
        <fullName evidence="5">AraC family transcriptional regulator</fullName>
    </submittedName>
</protein>
<feature type="domain" description="HTH araC/xylS-type" evidence="4">
    <location>
        <begin position="167"/>
        <end position="264"/>
    </location>
</feature>
<name>A0A9D2MWW5_9FIRM</name>
<evidence type="ECO:0000256" key="2">
    <source>
        <dbReference type="ARBA" id="ARBA00023125"/>
    </source>
</evidence>
<evidence type="ECO:0000256" key="1">
    <source>
        <dbReference type="ARBA" id="ARBA00023015"/>
    </source>
</evidence>